<dbReference type="GO" id="GO:1990116">
    <property type="term" value="P:ribosome-associated ubiquitin-dependent protein catabolic process"/>
    <property type="evidence" value="ECO:0007669"/>
    <property type="project" value="UniProtKB-UniRule"/>
</dbReference>
<dbReference type="InterPro" id="IPR039795">
    <property type="entry name" value="LTN1/Rkr1"/>
</dbReference>
<dbReference type="EC" id="2.3.2.27" evidence="1"/>
<dbReference type="InterPro" id="IPR016024">
    <property type="entry name" value="ARM-type_fold"/>
</dbReference>
<dbReference type="SUPFAM" id="SSF48371">
    <property type="entry name" value="ARM repeat"/>
    <property type="match status" value="1"/>
</dbReference>
<dbReference type="GO" id="GO:0043023">
    <property type="term" value="F:ribosomal large subunit binding"/>
    <property type="evidence" value="ECO:0007669"/>
    <property type="project" value="TreeGrafter"/>
</dbReference>
<keyword evidence="1" id="KW-0833">Ubl conjugation pathway</keyword>
<comment type="subunit">
    <text evidence="1">Component of the ribosome quality control complex (RQC).</text>
</comment>
<comment type="pathway">
    <text evidence="1">Protein modification; protein ubiquitination.</text>
</comment>
<keyword evidence="1" id="KW-0479">Metal-binding</keyword>
<dbReference type="PANTHER" id="PTHR12389:SF0">
    <property type="entry name" value="E3 UBIQUITIN-PROTEIN LIGASE LISTERIN"/>
    <property type="match status" value="1"/>
</dbReference>
<gene>
    <name evidence="3" type="ORF">g.7475</name>
</gene>
<reference evidence="3" key="1">
    <citation type="journal article" date="2016" name="Gigascience">
        <title>De novo construction of an expanded transcriptome assembly for the western tarnished plant bug, Lygus hesperus.</title>
        <authorList>
            <person name="Tassone E.E."/>
            <person name="Geib S.M."/>
            <person name="Hall B."/>
            <person name="Fabrick J.A."/>
            <person name="Brent C.S."/>
            <person name="Hull J.J."/>
        </authorList>
    </citation>
    <scope>NUCLEOTIDE SEQUENCE</scope>
</reference>
<feature type="domain" description="E3 ubiquitin-protein ligase listerin N-terminal" evidence="2">
    <location>
        <begin position="3"/>
        <end position="121"/>
    </location>
</feature>
<name>A0A146LCN7_LYGHE</name>
<dbReference type="Pfam" id="PF22958">
    <property type="entry name" value="Ltn1_1st"/>
    <property type="match status" value="1"/>
</dbReference>
<accession>A0A146LCN7</accession>
<protein>
    <recommendedName>
        <fullName evidence="1">E3 ubiquitin-protein ligase listerin</fullName>
        <ecNumber evidence="1">2.3.2.27</ecNumber>
    </recommendedName>
    <alternativeName>
        <fullName evidence="1">RING-type E3 ubiquitin transferase listerin</fullName>
    </alternativeName>
</protein>
<proteinExistence type="inferred from homology"/>
<dbReference type="GO" id="GO:0072344">
    <property type="term" value="P:rescue of stalled ribosome"/>
    <property type="evidence" value="ECO:0007669"/>
    <property type="project" value="UniProtKB-UniRule"/>
</dbReference>
<dbReference type="GO" id="GO:0008270">
    <property type="term" value="F:zinc ion binding"/>
    <property type="evidence" value="ECO:0007669"/>
    <property type="project" value="UniProtKB-KW"/>
</dbReference>
<sequence length="123" mass="13857">MITVNLKLLNKSSDVTKQKALHELIKLFRDGPEKVLTMFVVNVAEAIIHHARYPHVSVRILLFTLLKTMMGRGKEVKHSLVPSLNALAAVWVCAMNEMERSVRSEAKSAFEIAFSPDKRVAML</sequence>
<dbReference type="InterPro" id="IPR054476">
    <property type="entry name" value="Ltn1_N"/>
</dbReference>
<dbReference type="GO" id="GO:0005829">
    <property type="term" value="C:cytosol"/>
    <property type="evidence" value="ECO:0007669"/>
    <property type="project" value="UniProtKB-UniRule"/>
</dbReference>
<organism evidence="3">
    <name type="scientific">Lygus hesperus</name>
    <name type="common">Western plant bug</name>
    <dbReference type="NCBI Taxonomy" id="30085"/>
    <lineage>
        <taxon>Eukaryota</taxon>
        <taxon>Metazoa</taxon>
        <taxon>Ecdysozoa</taxon>
        <taxon>Arthropoda</taxon>
        <taxon>Hexapoda</taxon>
        <taxon>Insecta</taxon>
        <taxon>Pterygota</taxon>
        <taxon>Neoptera</taxon>
        <taxon>Paraneoptera</taxon>
        <taxon>Hemiptera</taxon>
        <taxon>Heteroptera</taxon>
        <taxon>Panheteroptera</taxon>
        <taxon>Cimicomorpha</taxon>
        <taxon>Miridae</taxon>
        <taxon>Mirini</taxon>
        <taxon>Lygus</taxon>
    </lineage>
</organism>
<dbReference type="EMBL" id="GDHC01013334">
    <property type="protein sequence ID" value="JAQ05295.1"/>
    <property type="molecule type" value="Transcribed_RNA"/>
</dbReference>
<dbReference type="PANTHER" id="PTHR12389">
    <property type="entry name" value="ZINC FINGER PROTEIN 294"/>
    <property type="match status" value="1"/>
</dbReference>
<dbReference type="AlphaFoldDB" id="A0A146LCN7"/>
<comment type="similarity">
    <text evidence="1">Belongs to the LTN1 family.</text>
</comment>
<keyword evidence="1" id="KW-0863">Zinc-finger</keyword>
<keyword evidence="1" id="KW-0862">Zinc</keyword>
<dbReference type="GO" id="GO:1990112">
    <property type="term" value="C:RQC complex"/>
    <property type="evidence" value="ECO:0007669"/>
    <property type="project" value="UniProtKB-UniRule"/>
</dbReference>
<evidence type="ECO:0000256" key="1">
    <source>
        <dbReference type="RuleBase" id="RU367090"/>
    </source>
</evidence>
<comment type="catalytic activity">
    <reaction evidence="1">
        <text>S-ubiquitinyl-[E2 ubiquitin-conjugating enzyme]-L-cysteine + [acceptor protein]-L-lysine = [E2 ubiquitin-conjugating enzyme]-L-cysteine + N(6)-ubiquitinyl-[acceptor protein]-L-lysine.</text>
        <dbReference type="EC" id="2.3.2.27"/>
    </reaction>
</comment>
<evidence type="ECO:0000259" key="2">
    <source>
        <dbReference type="Pfam" id="PF22958"/>
    </source>
</evidence>
<dbReference type="GO" id="GO:0061630">
    <property type="term" value="F:ubiquitin protein ligase activity"/>
    <property type="evidence" value="ECO:0007669"/>
    <property type="project" value="UniProtKB-UniRule"/>
</dbReference>
<evidence type="ECO:0000313" key="3">
    <source>
        <dbReference type="EMBL" id="JAQ05295.1"/>
    </source>
</evidence>
<comment type="function">
    <text evidence="1">E3 ubiquitin-protein ligase. Component of the ribosome quality control complex (RQC), a ribosome-associated complex that mediates ubiquitination and extraction of incompletely synthesized nascent chains for proteasomal degradation.</text>
</comment>
<keyword evidence="1" id="KW-0808">Transferase</keyword>